<feature type="transmembrane region" description="Helical" evidence="5">
    <location>
        <begin position="283"/>
        <end position="305"/>
    </location>
</feature>
<keyword evidence="8" id="KW-1185">Reference proteome</keyword>
<keyword evidence="3 5" id="KW-1133">Transmembrane helix</keyword>
<feature type="transmembrane region" description="Helical" evidence="5">
    <location>
        <begin position="117"/>
        <end position="137"/>
    </location>
</feature>
<feature type="transmembrane region" description="Helical" evidence="5">
    <location>
        <begin position="249"/>
        <end position="271"/>
    </location>
</feature>
<evidence type="ECO:0000256" key="2">
    <source>
        <dbReference type="ARBA" id="ARBA00022692"/>
    </source>
</evidence>
<feature type="transmembrane region" description="Helical" evidence="5">
    <location>
        <begin position="210"/>
        <end position="228"/>
    </location>
</feature>
<dbReference type="PANTHER" id="PTHR22950">
    <property type="entry name" value="AMINO ACID TRANSPORTER"/>
    <property type="match status" value="1"/>
</dbReference>
<feature type="transmembrane region" description="Helical" evidence="5">
    <location>
        <begin position="386"/>
        <end position="410"/>
    </location>
</feature>
<evidence type="ECO:0000256" key="5">
    <source>
        <dbReference type="SAM" id="Phobius"/>
    </source>
</evidence>
<proteinExistence type="predicted"/>
<keyword evidence="4 5" id="KW-0472">Membrane</keyword>
<evidence type="ECO:0000313" key="7">
    <source>
        <dbReference type="EMBL" id="CAF0824143.1"/>
    </source>
</evidence>
<keyword evidence="2 5" id="KW-0812">Transmembrane</keyword>
<protein>
    <recommendedName>
        <fullName evidence="6">Amino acid transporter transmembrane domain-containing protein</fullName>
    </recommendedName>
</protein>
<dbReference type="OrthoDB" id="655540at2759"/>
<name>A0A813U5T7_9BILA</name>
<dbReference type="GO" id="GO:0015179">
    <property type="term" value="F:L-amino acid transmembrane transporter activity"/>
    <property type="evidence" value="ECO:0007669"/>
    <property type="project" value="TreeGrafter"/>
</dbReference>
<evidence type="ECO:0000256" key="4">
    <source>
        <dbReference type="ARBA" id="ARBA00023136"/>
    </source>
</evidence>
<sequence length="429" mass="46617">METGSSADLIVNSNSIDSESTVKGLSMLTAAIFIVGEMSGTGVLSLPKAMEQSNWSGLALILGCCALSGYCGIRLSSCWTMILEKDSSLKHGVRDPFSVIAFEAAGKLGRLIVEISSYIQLFGVAVIFLLIAAHNFASLFDMFFFHFCDWTIAITILMAPVAMLGTPKDFWPIAVGAMLFTGFACILIFAQSMRQISDPLPPNDPVTFNSFFVSFGTILFCFGGAVMFPTIQSDMINPSQFYKSVILSYLIMLLFYLPVGIAGLVVFAGLTKDNIIDNLQDNWIKTTVLILITGHLLTAFTIILNPVFQGVEKVFNAPINFSAKRVLIRSCILISVLFVAQSVPNFGPILSFIGGSTVSLTSFILPCIFYILLCRKSKYSKVVSKLEMLALFLCVVISAIGGAISTYSSIDALVSPTTFVPPCYFNRTQ</sequence>
<evidence type="ECO:0000256" key="3">
    <source>
        <dbReference type="ARBA" id="ARBA00022989"/>
    </source>
</evidence>
<feature type="transmembrane region" description="Helical" evidence="5">
    <location>
        <begin position="349"/>
        <end position="374"/>
    </location>
</feature>
<evidence type="ECO:0000313" key="8">
    <source>
        <dbReference type="Proteomes" id="UP000663879"/>
    </source>
</evidence>
<dbReference type="Pfam" id="PF01490">
    <property type="entry name" value="Aa_trans"/>
    <property type="match status" value="1"/>
</dbReference>
<dbReference type="AlphaFoldDB" id="A0A813U5T7"/>
<evidence type="ECO:0000259" key="6">
    <source>
        <dbReference type="Pfam" id="PF01490"/>
    </source>
</evidence>
<accession>A0A813U5T7</accession>
<feature type="transmembrane region" description="Helical" evidence="5">
    <location>
        <begin position="25"/>
        <end position="46"/>
    </location>
</feature>
<feature type="domain" description="Amino acid transporter transmembrane" evidence="6">
    <location>
        <begin position="24"/>
        <end position="410"/>
    </location>
</feature>
<comment type="subcellular location">
    <subcellularLocation>
        <location evidence="1">Membrane</location>
        <topology evidence="1">Multi-pass membrane protein</topology>
    </subcellularLocation>
</comment>
<feature type="transmembrane region" description="Helical" evidence="5">
    <location>
        <begin position="170"/>
        <end position="190"/>
    </location>
</feature>
<comment type="caution">
    <text evidence="7">The sequence shown here is derived from an EMBL/GenBank/DDBJ whole genome shotgun (WGS) entry which is preliminary data.</text>
</comment>
<gene>
    <name evidence="7" type="ORF">OXX778_LOCUS7628</name>
</gene>
<dbReference type="Proteomes" id="UP000663879">
    <property type="component" value="Unassembled WGS sequence"/>
</dbReference>
<dbReference type="GO" id="GO:0005774">
    <property type="term" value="C:vacuolar membrane"/>
    <property type="evidence" value="ECO:0007669"/>
    <property type="project" value="TreeGrafter"/>
</dbReference>
<dbReference type="InterPro" id="IPR013057">
    <property type="entry name" value="AA_transpt_TM"/>
</dbReference>
<reference evidence="7" key="1">
    <citation type="submission" date="2021-02" db="EMBL/GenBank/DDBJ databases">
        <authorList>
            <person name="Nowell W R."/>
        </authorList>
    </citation>
    <scope>NUCLEOTIDE SEQUENCE</scope>
    <source>
        <strain evidence="7">Ploen Becks lab</strain>
    </source>
</reference>
<dbReference type="PANTHER" id="PTHR22950:SF703">
    <property type="entry name" value="AMINO ACID TRANSPORTER TRANSMEMBRANE DOMAIN-CONTAINING PROTEIN"/>
    <property type="match status" value="1"/>
</dbReference>
<feature type="transmembrane region" description="Helical" evidence="5">
    <location>
        <begin position="326"/>
        <end position="343"/>
    </location>
</feature>
<evidence type="ECO:0000256" key="1">
    <source>
        <dbReference type="ARBA" id="ARBA00004141"/>
    </source>
</evidence>
<dbReference type="EMBL" id="CAJNOC010000984">
    <property type="protein sequence ID" value="CAF0824143.1"/>
    <property type="molecule type" value="Genomic_DNA"/>
</dbReference>
<feature type="transmembrane region" description="Helical" evidence="5">
    <location>
        <begin position="58"/>
        <end position="82"/>
    </location>
</feature>
<organism evidence="7 8">
    <name type="scientific">Brachionus calyciflorus</name>
    <dbReference type="NCBI Taxonomy" id="104777"/>
    <lineage>
        <taxon>Eukaryota</taxon>
        <taxon>Metazoa</taxon>
        <taxon>Spiralia</taxon>
        <taxon>Gnathifera</taxon>
        <taxon>Rotifera</taxon>
        <taxon>Eurotatoria</taxon>
        <taxon>Monogononta</taxon>
        <taxon>Pseudotrocha</taxon>
        <taxon>Ploima</taxon>
        <taxon>Brachionidae</taxon>
        <taxon>Brachionus</taxon>
    </lineage>
</organism>
<feature type="transmembrane region" description="Helical" evidence="5">
    <location>
        <begin position="143"/>
        <end position="163"/>
    </location>
</feature>
<dbReference type="FunFam" id="1.20.1740.10:FF:000052">
    <property type="entry name" value="Lysine histidine transporter-like 3"/>
    <property type="match status" value="1"/>
</dbReference>